<protein>
    <submittedName>
        <fullName evidence="1">Putative site-specific serine recombinase-resolvase family protein</fullName>
    </submittedName>
</protein>
<geneLocation type="plasmid" evidence="1">
    <name>pCP718cpe</name>
</geneLocation>
<name>A0A0N7BVI1_CLOPF</name>
<sequence length="48" mass="5918">MRYKLTYVYSNSYKKFTQIFSSNLLLKVILKYVRKNLRVINIEISKHY</sequence>
<dbReference type="AlphaFoldDB" id="A0A0N7BVI1"/>
<proteinExistence type="predicted"/>
<dbReference type="EMBL" id="KP739976">
    <property type="protein sequence ID" value="AKF16685.1"/>
    <property type="molecule type" value="Genomic_DNA"/>
</dbReference>
<evidence type="ECO:0000313" key="1">
    <source>
        <dbReference type="EMBL" id="AKF16685.1"/>
    </source>
</evidence>
<organism evidence="1">
    <name type="scientific">Clostridium perfringens</name>
    <dbReference type="NCBI Taxonomy" id="1502"/>
    <lineage>
        <taxon>Bacteria</taxon>
        <taxon>Bacillati</taxon>
        <taxon>Bacillota</taxon>
        <taxon>Clostridia</taxon>
        <taxon>Eubacteriales</taxon>
        <taxon>Clostridiaceae</taxon>
        <taxon>Clostridium</taxon>
    </lineage>
</organism>
<reference evidence="1" key="1">
    <citation type="journal article" date="2015" name="PLoS ONE">
        <title>A Novel Pore-Forming Toxin in Type A Clostridium perfringens Is Associated with Both Fatal Canine Hemorrhagic Gastroenteritis and Fatal Foal Necrotizing Enterocolitis.</title>
        <authorList>
            <person name="Gohari I.M."/>
            <person name="Parreira V.R."/>
            <person name="Nowell V.J."/>
            <person name="Nicholson V.M."/>
            <person name="Oliphant K."/>
            <person name="Prescott J.F."/>
        </authorList>
    </citation>
    <scope>NUCLEOTIDE SEQUENCE</scope>
    <source>
        <strain evidence="1">JP718</strain>
        <plasmid evidence="1">pCP718cpe</plasmid>
    </source>
</reference>
<keyword evidence="1" id="KW-0614">Plasmid</keyword>
<accession>A0A0N7BVI1</accession>